<organism evidence="2 3">
    <name type="scientific">Puccinia coronata f. sp. avenae</name>
    <dbReference type="NCBI Taxonomy" id="200324"/>
    <lineage>
        <taxon>Eukaryota</taxon>
        <taxon>Fungi</taxon>
        <taxon>Dikarya</taxon>
        <taxon>Basidiomycota</taxon>
        <taxon>Pucciniomycotina</taxon>
        <taxon>Pucciniomycetes</taxon>
        <taxon>Pucciniales</taxon>
        <taxon>Pucciniaceae</taxon>
        <taxon>Puccinia</taxon>
    </lineage>
</organism>
<comment type="caution">
    <text evidence="2">The sequence shown here is derived from an EMBL/GenBank/DDBJ whole genome shotgun (WGS) entry which is preliminary data.</text>
</comment>
<keyword evidence="1" id="KW-1133">Transmembrane helix</keyword>
<sequence>MEKLLRSHNLLYQAVPHMSLASVKKSQSRPEGQLPARFHTKIMNRIVLTLLPATFAIASLIPSLSGGLITGETLSCTHYAQANTQSATCGEGPNVVCSQKCVGGVVVDGCSSAQETSGPLSRQTCTIGFSQTSATKSICFNGQGSFTCTGIPTGQATCSGCMNSQLQSATLQPVSAVSALGGSTAPVVPAIAASPNAATAIVSQNTTLNATAVKDSPKPATPPTAVAPAPALSTQIVTVIAEPANNDNTTSVAAAGQDQYFDNGNTTSIASINYLKDSAQLLVTIGLMAAVVINV</sequence>
<dbReference type="OrthoDB" id="2505016at2759"/>
<keyword evidence="3" id="KW-1185">Reference proteome</keyword>
<evidence type="ECO:0000313" key="2">
    <source>
        <dbReference type="EMBL" id="PLW25486.1"/>
    </source>
</evidence>
<reference evidence="2 3" key="1">
    <citation type="submission" date="2017-11" db="EMBL/GenBank/DDBJ databases">
        <title>De novo assembly and phasing of dikaryotic genomes from two isolates of Puccinia coronata f. sp. avenae, the causal agent of oat crown rust.</title>
        <authorList>
            <person name="Miller M.E."/>
            <person name="Zhang Y."/>
            <person name="Omidvar V."/>
            <person name="Sperschneider J."/>
            <person name="Schwessinger B."/>
            <person name="Raley C."/>
            <person name="Palmer J.M."/>
            <person name="Garnica D."/>
            <person name="Upadhyaya N."/>
            <person name="Rathjen J."/>
            <person name="Taylor J.M."/>
            <person name="Park R.F."/>
            <person name="Dodds P.N."/>
            <person name="Hirsch C.D."/>
            <person name="Kianian S.F."/>
            <person name="Figueroa M."/>
        </authorList>
    </citation>
    <scope>NUCLEOTIDE SEQUENCE [LARGE SCALE GENOMIC DNA]</scope>
    <source>
        <strain evidence="2">12NC29</strain>
    </source>
</reference>
<feature type="transmembrane region" description="Helical" evidence="1">
    <location>
        <begin position="46"/>
        <end position="69"/>
    </location>
</feature>
<gene>
    <name evidence="2" type="ORF">PCANC_26067</name>
</gene>
<name>A0A2N5TJ14_9BASI</name>
<protein>
    <submittedName>
        <fullName evidence="2">Uncharacterized protein</fullName>
    </submittedName>
</protein>
<dbReference type="AlphaFoldDB" id="A0A2N5TJ14"/>
<evidence type="ECO:0000313" key="3">
    <source>
        <dbReference type="Proteomes" id="UP000235388"/>
    </source>
</evidence>
<dbReference type="Proteomes" id="UP000235388">
    <property type="component" value="Unassembled WGS sequence"/>
</dbReference>
<keyword evidence="1" id="KW-0472">Membrane</keyword>
<proteinExistence type="predicted"/>
<evidence type="ECO:0000256" key="1">
    <source>
        <dbReference type="SAM" id="Phobius"/>
    </source>
</evidence>
<keyword evidence="1" id="KW-0812">Transmembrane</keyword>
<dbReference type="EMBL" id="PGCJ01000613">
    <property type="protein sequence ID" value="PLW25486.1"/>
    <property type="molecule type" value="Genomic_DNA"/>
</dbReference>
<accession>A0A2N5TJ14</accession>